<feature type="non-terminal residue" evidence="2">
    <location>
        <position position="1"/>
    </location>
</feature>
<keyword evidence="1" id="KW-0812">Transmembrane</keyword>
<keyword evidence="1" id="KW-0472">Membrane</keyword>
<sequence>RVPGRLYVMILSTGRWAVIGVGSIGLAAAAKWWLLTMDSSDSAVVDVLSSVNSCSRLENHLGPGPYSTRYPRVSTHIDPTTGVSLIGFEMKTVIGHVASVSVDPESIIIDCPWDSTRLTIDRSSLLWNAATKKFEATPQPRSKAFRFLGNTAVGLTVVMGALYIFNFVKRGGMTGRRLLSNIRSNMTVINSLGAPVKSNAQMKGTITGGVINVRIPLQGSRSSGTAVVQAVRATDSSPWLYTYSALELDLNRSRIKFDVQER</sequence>
<keyword evidence="1" id="KW-1133">Transmembrane helix</keyword>
<dbReference type="InterPro" id="IPR014807">
    <property type="entry name" value="Coa1"/>
</dbReference>
<accession>A0A0H5R7Z5</accession>
<reference evidence="2" key="1">
    <citation type="submission" date="2015-04" db="EMBL/GenBank/DDBJ databases">
        <title>The genome sequence of the plant pathogenic Rhizarian Plasmodiophora brassicae reveals insights in its biotrophic life cycle and the origin of chitin synthesis.</title>
        <authorList>
            <person name="Schwelm A."/>
            <person name="Fogelqvist J."/>
            <person name="Knaust A."/>
            <person name="Julke S."/>
            <person name="Lilja T."/>
            <person name="Dhandapani V."/>
            <person name="Bonilla-Rosso G."/>
            <person name="Karlsson M."/>
            <person name="Shevchenko A."/>
            <person name="Choi S.R."/>
            <person name="Kim H.G."/>
            <person name="Park J.Y."/>
            <person name="Lim Y.P."/>
            <person name="Ludwig-Muller J."/>
            <person name="Dixelius C."/>
        </authorList>
    </citation>
    <scope>NUCLEOTIDE SEQUENCE</scope>
    <source>
        <tissue evidence="2">Potato root galls</tissue>
    </source>
</reference>
<evidence type="ECO:0000256" key="1">
    <source>
        <dbReference type="SAM" id="Phobius"/>
    </source>
</evidence>
<protein>
    <submittedName>
        <fullName evidence="2">Uncharacterized protein</fullName>
    </submittedName>
</protein>
<dbReference type="EMBL" id="HACM01009811">
    <property type="protein sequence ID" value="CRZ10253.1"/>
    <property type="molecule type" value="Transcribed_RNA"/>
</dbReference>
<proteinExistence type="predicted"/>
<evidence type="ECO:0000313" key="2">
    <source>
        <dbReference type="EMBL" id="CRZ10253.1"/>
    </source>
</evidence>
<dbReference type="Pfam" id="PF08695">
    <property type="entry name" value="Coa1"/>
    <property type="match status" value="1"/>
</dbReference>
<feature type="transmembrane region" description="Helical" evidence="1">
    <location>
        <begin position="16"/>
        <end position="34"/>
    </location>
</feature>
<dbReference type="AlphaFoldDB" id="A0A0H5R7Z5"/>
<organism evidence="2">
    <name type="scientific">Spongospora subterranea</name>
    <dbReference type="NCBI Taxonomy" id="70186"/>
    <lineage>
        <taxon>Eukaryota</taxon>
        <taxon>Sar</taxon>
        <taxon>Rhizaria</taxon>
        <taxon>Endomyxa</taxon>
        <taxon>Phytomyxea</taxon>
        <taxon>Plasmodiophorida</taxon>
        <taxon>Plasmodiophoridae</taxon>
        <taxon>Spongospora</taxon>
    </lineage>
</organism>
<feature type="transmembrane region" description="Helical" evidence="1">
    <location>
        <begin position="147"/>
        <end position="168"/>
    </location>
</feature>
<name>A0A0H5R7Z5_9EUKA</name>